<dbReference type="Gene3D" id="3.40.50.720">
    <property type="entry name" value="NAD(P)-binding Rossmann-like Domain"/>
    <property type="match status" value="1"/>
</dbReference>
<keyword evidence="5" id="KW-1185">Reference proteome</keyword>
<dbReference type="Gene3D" id="3.90.25.10">
    <property type="entry name" value="UDP-galactose 4-epimerase, domain 1"/>
    <property type="match status" value="1"/>
</dbReference>
<evidence type="ECO:0000259" key="3">
    <source>
        <dbReference type="Pfam" id="PF01370"/>
    </source>
</evidence>
<feature type="domain" description="NAD-dependent epimerase/dehydratase" evidence="3">
    <location>
        <begin position="8"/>
        <end position="245"/>
    </location>
</feature>
<accession>A0A934JBK5</accession>
<comment type="caution">
    <text evidence="4">The sequence shown here is derived from an EMBL/GenBank/DDBJ whole genome shotgun (WGS) entry which is preliminary data.</text>
</comment>
<evidence type="ECO:0000256" key="2">
    <source>
        <dbReference type="SAM" id="MobiDB-lite"/>
    </source>
</evidence>
<dbReference type="EMBL" id="JAELUP010000107">
    <property type="protein sequence ID" value="MBJ6363808.1"/>
    <property type="molecule type" value="Genomic_DNA"/>
</dbReference>
<evidence type="ECO:0000313" key="4">
    <source>
        <dbReference type="EMBL" id="MBJ6363808.1"/>
    </source>
</evidence>
<dbReference type="InterPro" id="IPR036291">
    <property type="entry name" value="NAD(P)-bd_dom_sf"/>
</dbReference>
<protein>
    <submittedName>
        <fullName evidence="4">NAD-dependent epimerase/dehydratase family protein</fullName>
    </submittedName>
</protein>
<dbReference type="SUPFAM" id="SSF51735">
    <property type="entry name" value="NAD(P)-binding Rossmann-fold domains"/>
    <property type="match status" value="1"/>
</dbReference>
<feature type="region of interest" description="Disordered" evidence="2">
    <location>
        <begin position="277"/>
        <end position="296"/>
    </location>
</feature>
<gene>
    <name evidence="4" type="ORF">JFN88_21580</name>
</gene>
<comment type="similarity">
    <text evidence="1">Belongs to the NAD(P)-dependent epimerase/dehydratase family.</text>
</comment>
<sequence>MSSTGPHILVTGAGGFCGEHACRYFASRGMKVTAAVRTAASGSPRTANTRVEWPAAVESRTCELTDREQVNRLIHGAQPDYILHLAGLNAVKPSWQDPIAYMETNLLATAYLLDAAHSLKKSVKVLIAGSMLRFKLPQDDELPKPSHPYGMSKTLQVLIGQCWAQLYRMEVLIAQPSNLIGPGRSTGLCSLLARYTVQREEACSTLQTSSFQLSSRTEKRDFLDVRDAMTAYETILLKGKPGIIYPVVSGRMITLGEVADTFSELALCPLDIQIGSSAAPSPASEDGRPMQEMGWRPHIPFRDSIRDLLVHVRLGR</sequence>
<dbReference type="RefSeq" id="WP_199021400.1">
    <property type="nucleotide sequence ID" value="NZ_JAELUP010000107.1"/>
</dbReference>
<dbReference type="InterPro" id="IPR001509">
    <property type="entry name" value="Epimerase_deHydtase"/>
</dbReference>
<reference evidence="4" key="1">
    <citation type="submission" date="2020-12" db="EMBL/GenBank/DDBJ databases">
        <authorList>
            <person name="Huq M.A."/>
        </authorList>
    </citation>
    <scope>NUCLEOTIDE SEQUENCE</scope>
    <source>
        <strain evidence="4">MAHUQ-46</strain>
    </source>
</reference>
<dbReference type="AlphaFoldDB" id="A0A934JBK5"/>
<dbReference type="Pfam" id="PF01370">
    <property type="entry name" value="Epimerase"/>
    <property type="match status" value="1"/>
</dbReference>
<proteinExistence type="inferred from homology"/>
<name>A0A934JBK5_9BACL</name>
<dbReference type="Proteomes" id="UP000640274">
    <property type="component" value="Unassembled WGS sequence"/>
</dbReference>
<organism evidence="4 5">
    <name type="scientific">Paenibacillus roseus</name>
    <dbReference type="NCBI Taxonomy" id="2798579"/>
    <lineage>
        <taxon>Bacteria</taxon>
        <taxon>Bacillati</taxon>
        <taxon>Bacillota</taxon>
        <taxon>Bacilli</taxon>
        <taxon>Bacillales</taxon>
        <taxon>Paenibacillaceae</taxon>
        <taxon>Paenibacillus</taxon>
    </lineage>
</organism>
<evidence type="ECO:0000256" key="1">
    <source>
        <dbReference type="ARBA" id="ARBA00007637"/>
    </source>
</evidence>
<dbReference type="PANTHER" id="PTHR43000">
    <property type="entry name" value="DTDP-D-GLUCOSE 4,6-DEHYDRATASE-RELATED"/>
    <property type="match status" value="1"/>
</dbReference>
<evidence type="ECO:0000313" key="5">
    <source>
        <dbReference type="Proteomes" id="UP000640274"/>
    </source>
</evidence>